<dbReference type="KEGG" id="gmw:113519226"/>
<feature type="signal peptide" evidence="2">
    <location>
        <begin position="1"/>
        <end position="16"/>
    </location>
</feature>
<keyword evidence="2" id="KW-0732">Signal</keyword>
<reference evidence="4" key="1">
    <citation type="submission" date="2025-08" db="UniProtKB">
        <authorList>
            <consortium name="RefSeq"/>
        </authorList>
    </citation>
    <scope>IDENTIFICATION</scope>
    <source>
        <tissue evidence="4">Whole larvae</tissue>
    </source>
</reference>
<gene>
    <name evidence="4" type="primary">LOC113519226</name>
</gene>
<feature type="chain" id="PRO_5046804467" evidence="2">
    <location>
        <begin position="17"/>
        <end position="182"/>
    </location>
</feature>
<evidence type="ECO:0000313" key="3">
    <source>
        <dbReference type="Proteomes" id="UP001652740"/>
    </source>
</evidence>
<accession>A0A6J1X2L5</accession>
<organism evidence="3 4">
    <name type="scientific">Galleria mellonella</name>
    <name type="common">Greater wax moth</name>
    <dbReference type="NCBI Taxonomy" id="7137"/>
    <lineage>
        <taxon>Eukaryota</taxon>
        <taxon>Metazoa</taxon>
        <taxon>Ecdysozoa</taxon>
        <taxon>Arthropoda</taxon>
        <taxon>Hexapoda</taxon>
        <taxon>Insecta</taxon>
        <taxon>Pterygota</taxon>
        <taxon>Neoptera</taxon>
        <taxon>Endopterygota</taxon>
        <taxon>Lepidoptera</taxon>
        <taxon>Glossata</taxon>
        <taxon>Ditrysia</taxon>
        <taxon>Pyraloidea</taxon>
        <taxon>Pyralidae</taxon>
        <taxon>Galleriinae</taxon>
        <taxon>Galleria</taxon>
    </lineage>
</organism>
<dbReference type="GeneID" id="113519226"/>
<proteinExistence type="predicted"/>
<keyword evidence="3" id="KW-1185">Reference proteome</keyword>
<dbReference type="AlphaFoldDB" id="A0A6J1X2L5"/>
<dbReference type="Proteomes" id="UP001652740">
    <property type="component" value="Unplaced"/>
</dbReference>
<dbReference type="InParanoid" id="A0A6J1X2L5"/>
<evidence type="ECO:0000256" key="2">
    <source>
        <dbReference type="SAM" id="SignalP"/>
    </source>
</evidence>
<name>A0A6J1X2L5_GALME</name>
<dbReference type="RefSeq" id="XP_026760081.2">
    <property type="nucleotide sequence ID" value="XM_026904280.3"/>
</dbReference>
<evidence type="ECO:0000256" key="1">
    <source>
        <dbReference type="SAM" id="MobiDB-lite"/>
    </source>
</evidence>
<feature type="region of interest" description="Disordered" evidence="1">
    <location>
        <begin position="154"/>
        <end position="182"/>
    </location>
</feature>
<protein>
    <submittedName>
        <fullName evidence="4">Uncharacterized protein LOC113519226</fullName>
    </submittedName>
</protein>
<sequence>MLHPLLLTGVLAAAVAAPATYDQRQDGDFNVRADVQNVLFLIALPEKTPMSSGLLGYLKNSKPNHDHQMQERADIHIMEAFVEPNTPYHVEIGTASDRSAEGDGRAVEVVIAGRRNNISNEAQDDELKLLGATEQCGPDRERDPVTLTCRDKQQAISKLEPIQTDNRPDEPAIQPEVVPVSS</sequence>
<evidence type="ECO:0000313" key="4">
    <source>
        <dbReference type="RefSeq" id="XP_026760081.2"/>
    </source>
</evidence>